<dbReference type="EMBL" id="QFOT01000004">
    <property type="protein sequence ID" value="PZP57273.1"/>
    <property type="molecule type" value="Genomic_DNA"/>
</dbReference>
<dbReference type="Pfam" id="PF05977">
    <property type="entry name" value="MFS_3"/>
    <property type="match status" value="1"/>
</dbReference>
<dbReference type="Gene3D" id="1.20.1250.20">
    <property type="entry name" value="MFS general substrate transporter like domains"/>
    <property type="match status" value="1"/>
</dbReference>
<evidence type="ECO:0000256" key="3">
    <source>
        <dbReference type="ARBA" id="ARBA00022475"/>
    </source>
</evidence>
<feature type="transmembrane region" description="Helical" evidence="7">
    <location>
        <begin position="262"/>
        <end position="281"/>
    </location>
</feature>
<dbReference type="PANTHER" id="PTHR23513">
    <property type="entry name" value="INTEGRAL MEMBRANE EFFLUX PROTEIN-RELATED"/>
    <property type="match status" value="1"/>
</dbReference>
<sequence>MALSFKILQNRNFRLIMMTRMFGALALQAQAVIVGWQIYSITKNPLMLGLVGLTEAVPAITCALFAGYIVDHSQPKKVYKWCQGIQFLNTCILLLLAGGYITIGFNVLPFMFAGVFISGLARSFYMPASFTLLSQIVKKSDMPAASAWMSSSFQAAAIGGPALAGLVYAGFGASIAWFLPAFFMAACFLLIFAIKVDPIQRETVNRMPAVKSIREGWAFILNNPVLLSVMALDMFAVLFGGAVAMLPAFADQVLKSGAEGLGILRAAPAIGSVSMALFLAVSPMKIISAKRLLLAVTGFGACMVGFGLSQTFIVAAIFLAMSGAFDSVSMVIRGTLMQLLTPDTMRGRVSSVNSMFIISSNEIGAFESGLAAKIFGLVPSIVFGGFGTLAVAGTTALLSPKFRKMEVRPDEEKI</sequence>
<comment type="caution">
    <text evidence="8">The sequence shown here is derived from an EMBL/GenBank/DDBJ whole genome shotgun (WGS) entry which is preliminary data.</text>
</comment>
<dbReference type="GO" id="GO:0005886">
    <property type="term" value="C:plasma membrane"/>
    <property type="evidence" value="ECO:0007669"/>
    <property type="project" value="UniProtKB-SubCell"/>
</dbReference>
<keyword evidence="6 7" id="KW-0472">Membrane</keyword>
<feature type="transmembrane region" description="Helical" evidence="7">
    <location>
        <begin position="175"/>
        <end position="196"/>
    </location>
</feature>
<name>A0A2W5FQS5_9BACT</name>
<keyword evidence="3" id="KW-1003">Cell membrane</keyword>
<protein>
    <submittedName>
        <fullName evidence="8">MFS transporter</fullName>
    </submittedName>
</protein>
<evidence type="ECO:0000256" key="6">
    <source>
        <dbReference type="ARBA" id="ARBA00023136"/>
    </source>
</evidence>
<feature type="transmembrane region" description="Helical" evidence="7">
    <location>
        <begin position="217"/>
        <end position="250"/>
    </location>
</feature>
<proteinExistence type="predicted"/>
<dbReference type="Proteomes" id="UP000249739">
    <property type="component" value="Unassembled WGS sequence"/>
</dbReference>
<keyword evidence="5 7" id="KW-1133">Transmembrane helix</keyword>
<keyword evidence="2" id="KW-0813">Transport</keyword>
<evidence type="ECO:0000256" key="2">
    <source>
        <dbReference type="ARBA" id="ARBA00022448"/>
    </source>
</evidence>
<keyword evidence="4 7" id="KW-0812">Transmembrane</keyword>
<accession>A0A2W5FQS5</accession>
<dbReference type="PANTHER" id="PTHR23513:SF9">
    <property type="entry name" value="ENTEROBACTIN EXPORTER ENTS"/>
    <property type="match status" value="1"/>
</dbReference>
<evidence type="ECO:0000256" key="5">
    <source>
        <dbReference type="ARBA" id="ARBA00022989"/>
    </source>
</evidence>
<gene>
    <name evidence="8" type="ORF">DI586_00920</name>
</gene>
<dbReference type="CDD" id="cd06173">
    <property type="entry name" value="MFS_MefA_like"/>
    <property type="match status" value="1"/>
</dbReference>
<dbReference type="InterPro" id="IPR010290">
    <property type="entry name" value="TM_effector"/>
</dbReference>
<evidence type="ECO:0000313" key="8">
    <source>
        <dbReference type="EMBL" id="PZP57273.1"/>
    </source>
</evidence>
<organism evidence="8 9">
    <name type="scientific">Micavibrio aeruginosavorus</name>
    <dbReference type="NCBI Taxonomy" id="349221"/>
    <lineage>
        <taxon>Bacteria</taxon>
        <taxon>Pseudomonadati</taxon>
        <taxon>Bdellovibrionota</taxon>
        <taxon>Bdellovibrionia</taxon>
        <taxon>Bdellovibrionales</taxon>
        <taxon>Pseudobdellovibrionaceae</taxon>
        <taxon>Micavibrio</taxon>
    </lineage>
</organism>
<evidence type="ECO:0000256" key="1">
    <source>
        <dbReference type="ARBA" id="ARBA00004651"/>
    </source>
</evidence>
<feature type="transmembrane region" description="Helical" evidence="7">
    <location>
        <begin position="47"/>
        <end position="69"/>
    </location>
</feature>
<reference evidence="8 9" key="1">
    <citation type="submission" date="2017-08" db="EMBL/GenBank/DDBJ databases">
        <title>Infants hospitalized years apart are colonized by the same room-sourced microbial strains.</title>
        <authorList>
            <person name="Brooks B."/>
            <person name="Olm M.R."/>
            <person name="Firek B.A."/>
            <person name="Baker R."/>
            <person name="Thomas B.C."/>
            <person name="Morowitz M.J."/>
            <person name="Banfield J.F."/>
        </authorList>
    </citation>
    <scope>NUCLEOTIDE SEQUENCE [LARGE SCALE GENOMIC DNA]</scope>
    <source>
        <strain evidence="8">S2_006_000_R2_64</strain>
    </source>
</reference>
<feature type="transmembrane region" description="Helical" evidence="7">
    <location>
        <begin position="293"/>
        <end position="321"/>
    </location>
</feature>
<evidence type="ECO:0000256" key="4">
    <source>
        <dbReference type="ARBA" id="ARBA00022692"/>
    </source>
</evidence>
<comment type="subcellular location">
    <subcellularLocation>
        <location evidence="1">Cell membrane</location>
        <topology evidence="1">Multi-pass membrane protein</topology>
    </subcellularLocation>
</comment>
<dbReference type="InterPro" id="IPR036259">
    <property type="entry name" value="MFS_trans_sf"/>
</dbReference>
<dbReference type="AlphaFoldDB" id="A0A2W5FQS5"/>
<evidence type="ECO:0000256" key="7">
    <source>
        <dbReference type="SAM" id="Phobius"/>
    </source>
</evidence>
<evidence type="ECO:0000313" key="9">
    <source>
        <dbReference type="Proteomes" id="UP000249739"/>
    </source>
</evidence>
<dbReference type="SUPFAM" id="SSF103473">
    <property type="entry name" value="MFS general substrate transporter"/>
    <property type="match status" value="1"/>
</dbReference>
<feature type="transmembrane region" description="Helical" evidence="7">
    <location>
        <begin position="374"/>
        <end position="398"/>
    </location>
</feature>